<comment type="function">
    <text evidence="6">The RuvA-RuvB-RuvC complex processes Holliday junction (HJ) DNA during genetic recombination and DNA repair, while the RuvA-RuvB complex plays an important role in the rescue of blocked DNA replication forks via replication fork reversal (RFR). RuvA specifically binds to HJ cruciform DNA, conferring on it an open structure. The RuvB hexamer acts as an ATP-dependent pump, pulling dsDNA into and through the RuvAB complex. HJ branch migration allows RuvC to scan DNA until it finds its consensus sequence, where it cleaves and resolves the cruciform DNA.</text>
</comment>
<dbReference type="Pfam" id="PF01330">
    <property type="entry name" value="RuvA_N"/>
    <property type="match status" value="1"/>
</dbReference>
<dbReference type="EMBL" id="CP001071">
    <property type="protein sequence ID" value="ACD05239.1"/>
    <property type="molecule type" value="Genomic_DNA"/>
</dbReference>
<evidence type="ECO:0000313" key="9">
    <source>
        <dbReference type="Proteomes" id="UP000001031"/>
    </source>
</evidence>
<keyword evidence="8" id="KW-0378">Hydrolase</keyword>
<dbReference type="Proteomes" id="UP000001031">
    <property type="component" value="Chromosome"/>
</dbReference>
<dbReference type="SMART" id="SM00278">
    <property type="entry name" value="HhH1"/>
    <property type="match status" value="2"/>
</dbReference>
<dbReference type="GO" id="GO:0006310">
    <property type="term" value="P:DNA recombination"/>
    <property type="evidence" value="ECO:0007669"/>
    <property type="project" value="UniProtKB-UniRule"/>
</dbReference>
<evidence type="ECO:0000256" key="4">
    <source>
        <dbReference type="ARBA" id="ARBA00023172"/>
    </source>
</evidence>
<accession>B2UKW6</accession>
<dbReference type="Gene3D" id="1.10.8.10">
    <property type="entry name" value="DNA helicase RuvA subunit, C-terminal domain"/>
    <property type="match status" value="1"/>
</dbReference>
<feature type="domain" description="Helix-hairpin-helix DNA-binding motif class 1" evidence="7">
    <location>
        <begin position="133"/>
        <end position="152"/>
    </location>
</feature>
<dbReference type="SUPFAM" id="SSF50249">
    <property type="entry name" value="Nucleic acid-binding proteins"/>
    <property type="match status" value="1"/>
</dbReference>
<dbReference type="HAMAP" id="MF_00031">
    <property type="entry name" value="DNA_HJ_migration_RuvA"/>
    <property type="match status" value="1"/>
</dbReference>
<keyword evidence="3 6" id="KW-0238">DNA-binding</keyword>
<dbReference type="eggNOG" id="COG0632">
    <property type="taxonomic scope" value="Bacteria"/>
</dbReference>
<comment type="subcellular location">
    <subcellularLocation>
        <location evidence="6">Cytoplasm</location>
    </subcellularLocation>
</comment>
<reference evidence="9" key="1">
    <citation type="journal article" date="2011" name="PLoS ONE">
        <title>The genome of Akkermansia muciniphila, a dedicated intestinal mucin degrader, and its use in exploring intestinal metagenomes.</title>
        <authorList>
            <person name="van Passel M.W."/>
            <person name="Kant R."/>
            <person name="Zoetendal E.G."/>
            <person name="Plugge C.M."/>
            <person name="Derrien M."/>
            <person name="Malfatti S.A."/>
            <person name="Chain P.S."/>
            <person name="Woyke T."/>
            <person name="Palva A."/>
            <person name="de Vos W.M."/>
            <person name="Smidt H."/>
        </authorList>
    </citation>
    <scope>NUCLEOTIDE SEQUENCE [LARGE SCALE GENOMIC DNA]</scope>
    <source>
        <strain evidence="9">ATCC BAA-835 / DSM 22959 / JCM 33894 / BCRC 81048 / CCUG 64013 / CIP 107961 / Muc</strain>
    </source>
</reference>
<evidence type="ECO:0000256" key="1">
    <source>
        <dbReference type="ARBA" id="ARBA00022490"/>
    </source>
</evidence>
<dbReference type="Gene3D" id="2.40.50.140">
    <property type="entry name" value="Nucleic acid-binding proteins"/>
    <property type="match status" value="1"/>
</dbReference>
<keyword evidence="1 6" id="KW-0963">Cytoplasm</keyword>
<comment type="caution">
    <text evidence="6">Lacks conserved residue(s) required for the propagation of feature annotation.</text>
</comment>
<dbReference type="InterPro" id="IPR036267">
    <property type="entry name" value="RuvA_C_sf"/>
</dbReference>
<comment type="domain">
    <text evidence="6">Has three domains with a flexible linker between the domains II and III and assumes an 'L' shape. Domain III is highly mobile and contacts RuvB.</text>
</comment>
<dbReference type="Pfam" id="PF14520">
    <property type="entry name" value="HHH_5"/>
    <property type="match status" value="1"/>
</dbReference>
<keyword evidence="4 6" id="KW-0233">DNA recombination</keyword>
<dbReference type="STRING" id="349741.Amuc_1416"/>
<dbReference type="GO" id="GO:0005524">
    <property type="term" value="F:ATP binding"/>
    <property type="evidence" value="ECO:0007669"/>
    <property type="project" value="InterPro"/>
</dbReference>
<dbReference type="NCBIfam" id="TIGR00084">
    <property type="entry name" value="ruvA"/>
    <property type="match status" value="1"/>
</dbReference>
<dbReference type="AlphaFoldDB" id="B2UKW6"/>
<evidence type="ECO:0000313" key="8">
    <source>
        <dbReference type="EMBL" id="ACD05239.1"/>
    </source>
</evidence>
<dbReference type="GO" id="GO:0009379">
    <property type="term" value="C:Holliday junction helicase complex"/>
    <property type="evidence" value="ECO:0007669"/>
    <property type="project" value="InterPro"/>
</dbReference>
<proteinExistence type="inferred from homology"/>
<dbReference type="InterPro" id="IPR010994">
    <property type="entry name" value="RuvA_2-like"/>
</dbReference>
<evidence type="ECO:0000256" key="2">
    <source>
        <dbReference type="ARBA" id="ARBA00022763"/>
    </source>
</evidence>
<sequence length="220" mass="23559">MTEAVPEDAFLACARAGLCHVKGMIAFLRGTVAESYPQRLILDVHGVGYEVIVPLSTFDRLNPLPGRELTLKTYLHVRENMQVLYGFATDAERDIFLLLIERVSGIGPATAIAILGSLSVEQFKQAVVGGDVSGIARAKGVGKKTAERIVLELKDKVGLAATWEAQAQGATSQAAGDAELALIALGFKQVESRKAIAAHLKDHPDADVDELIRAALRSMN</sequence>
<evidence type="ECO:0000256" key="5">
    <source>
        <dbReference type="ARBA" id="ARBA00023204"/>
    </source>
</evidence>
<dbReference type="CDD" id="cd14332">
    <property type="entry name" value="UBA_RuvA_C"/>
    <property type="match status" value="1"/>
</dbReference>
<dbReference type="InterPro" id="IPR003583">
    <property type="entry name" value="Hlx-hairpin-Hlx_DNA-bd_motif"/>
</dbReference>
<keyword evidence="8" id="KW-0067">ATP-binding</keyword>
<dbReference type="KEGG" id="amu:Amuc_1416"/>
<comment type="subunit">
    <text evidence="6">Homotetramer. Forms an RuvA(8)-RuvB(12)-Holliday junction (HJ) complex. HJ DNA is sandwiched between 2 RuvA tetramers; dsDNA enters through RuvA and exits via RuvB. An RuvB hexamer assembles on each DNA strand where it exits the tetramer. Each RuvB hexamer is contacted by two RuvA subunits (via domain III) on 2 adjacent RuvB subunits; this complex drives branch migration. In the full resolvosome a probable DNA-RuvA(4)-RuvB(12)-RuvC(2) complex forms which resolves the HJ.</text>
</comment>
<dbReference type="HOGENOM" id="CLU_087936_0_0_0"/>
<dbReference type="PaxDb" id="349741-Amuc_1416"/>
<protein>
    <recommendedName>
        <fullName evidence="6">Holliday junction branch migration complex subunit RuvA</fullName>
    </recommendedName>
</protein>
<dbReference type="InterPro" id="IPR011114">
    <property type="entry name" value="RuvA_C"/>
</dbReference>
<dbReference type="Gene3D" id="1.10.150.20">
    <property type="entry name" value="5' to 3' exonuclease, C-terminal subdomain"/>
    <property type="match status" value="1"/>
</dbReference>
<dbReference type="GO" id="GO:0005737">
    <property type="term" value="C:cytoplasm"/>
    <property type="evidence" value="ECO:0007669"/>
    <property type="project" value="UniProtKB-SubCell"/>
</dbReference>
<feature type="region of interest" description="Domain III" evidence="6">
    <location>
        <begin position="170"/>
        <end position="220"/>
    </location>
</feature>
<keyword evidence="5 6" id="KW-0234">DNA repair</keyword>
<keyword evidence="9" id="KW-1185">Reference proteome</keyword>
<dbReference type="InterPro" id="IPR000085">
    <property type="entry name" value="RuvA"/>
</dbReference>
<evidence type="ECO:0000259" key="7">
    <source>
        <dbReference type="SMART" id="SM00278"/>
    </source>
</evidence>
<dbReference type="GO" id="GO:0009378">
    <property type="term" value="F:four-way junction helicase activity"/>
    <property type="evidence" value="ECO:0007669"/>
    <property type="project" value="InterPro"/>
</dbReference>
<dbReference type="GO" id="GO:0006281">
    <property type="term" value="P:DNA repair"/>
    <property type="evidence" value="ECO:0007669"/>
    <property type="project" value="UniProtKB-UniRule"/>
</dbReference>
<organism evidence="8 9">
    <name type="scientific">Akkermansia muciniphila (strain ATCC BAA-835 / DSM 22959 / JCM 33894 / BCRC 81048 / CCUG 64013 / CIP 107961 / Muc)</name>
    <dbReference type="NCBI Taxonomy" id="349741"/>
    <lineage>
        <taxon>Bacteria</taxon>
        <taxon>Pseudomonadati</taxon>
        <taxon>Verrucomicrobiota</taxon>
        <taxon>Verrucomicrobiia</taxon>
        <taxon>Verrucomicrobiales</taxon>
        <taxon>Akkermansiaceae</taxon>
        <taxon>Akkermansia</taxon>
    </lineage>
</organism>
<name>B2UKW6_AKKM8</name>
<dbReference type="GO" id="GO:0000400">
    <property type="term" value="F:four-way junction DNA binding"/>
    <property type="evidence" value="ECO:0007669"/>
    <property type="project" value="UniProtKB-UniRule"/>
</dbReference>
<keyword evidence="2 6" id="KW-0227">DNA damage</keyword>
<evidence type="ECO:0000256" key="3">
    <source>
        <dbReference type="ARBA" id="ARBA00023125"/>
    </source>
</evidence>
<dbReference type="GO" id="GO:0048476">
    <property type="term" value="C:Holliday junction resolvase complex"/>
    <property type="evidence" value="ECO:0007669"/>
    <property type="project" value="UniProtKB-UniRule"/>
</dbReference>
<evidence type="ECO:0000256" key="6">
    <source>
        <dbReference type="HAMAP-Rule" id="MF_00031"/>
    </source>
</evidence>
<dbReference type="InterPro" id="IPR012340">
    <property type="entry name" value="NA-bd_OB-fold"/>
</dbReference>
<dbReference type="SUPFAM" id="SSF47781">
    <property type="entry name" value="RuvA domain 2-like"/>
    <property type="match status" value="1"/>
</dbReference>
<dbReference type="SUPFAM" id="SSF46929">
    <property type="entry name" value="DNA helicase RuvA subunit, C-terminal domain"/>
    <property type="match status" value="1"/>
</dbReference>
<feature type="domain" description="Helix-hairpin-helix DNA-binding motif class 1" evidence="7">
    <location>
        <begin position="98"/>
        <end position="117"/>
    </location>
</feature>
<dbReference type="InterPro" id="IPR013849">
    <property type="entry name" value="DNA_helicase_Holl-junc_RuvA_I"/>
</dbReference>
<keyword evidence="8" id="KW-0547">Nucleotide-binding</keyword>
<comment type="similarity">
    <text evidence="6">Belongs to the RuvA family.</text>
</comment>
<keyword evidence="8" id="KW-0347">Helicase</keyword>
<gene>
    <name evidence="6" type="primary">ruvA</name>
    <name evidence="8" type="ordered locus">Amuc_1416</name>
</gene>
<dbReference type="Pfam" id="PF07499">
    <property type="entry name" value="RuvA_C"/>
    <property type="match status" value="1"/>
</dbReference>